<keyword evidence="4 7" id="KW-0812">Transmembrane</keyword>
<keyword evidence="3" id="KW-1003">Cell membrane</keyword>
<sequence length="705" mass="73476">MTRRRTEASGRRLRWLVPLLLVLGWLLVSGATGSFEGKLGDVVTNDGAAYLPAKAESVHADKLQAQFSDNKTYPAVVVYERASGITAADRQAVASDAAAAAELTGVRGQISPVTLSKDGRALQFTVPLVNQMDPVTDAVKALRATADTHPGLTGHVTGLGGMYSDFGGAFSSIDGQLLVVAVGLVILVLLLVYRSPTLPVLVLLGIAFASGVAAAVVYGLAKHSGLTLTGQSQGVLSVLVVGATTDYSLLLVSRYQEELRKTQNKYDALATAWRAVLKPVLASGGTVILGTLCLLFSNLNSNRSMGPVAAIGIAASLLAALTFVPAVLALMGRGAFWPFRPAFGTAERTGEGLWGKVAGLVGRRPRGIWIAAGLLLVLAAAFTTQFRADGVSVSDNFTKKPDSVHGQQVLNAHFPGGSGVPVTIITKAAAAEQVATAARGVPGITSVTRLPKEVGGYTEIDAVLATTPDAPAAVDAVKRLRDVVHAVPDSDSKVGGFTATSIDTRVGGVRDFKVVVPLVLIAILIVLALLLRSLVAPLLLIATVVLSYAASMGVAALMFNHVFHFANADPSVPLMGFVFLVAFGVDYNIFLMHRVREEALLHGTRNGTLFALRRTGGVITSAGVVLAATFAALAVVPMVAMAEQAFIVAFGVLLDTIVVRSLLVPALTLELGDRAWWPSKAVFGAPVPASRAGQAETEREPQPTG</sequence>
<dbReference type="PANTHER" id="PTHR33406">
    <property type="entry name" value="MEMBRANE PROTEIN MJ1562-RELATED"/>
    <property type="match status" value="1"/>
</dbReference>
<dbReference type="SUPFAM" id="SSF82866">
    <property type="entry name" value="Multidrug efflux transporter AcrB transmembrane domain"/>
    <property type="match status" value="2"/>
</dbReference>
<feature type="transmembrane region" description="Helical" evidence="7">
    <location>
        <begin position="233"/>
        <end position="255"/>
    </location>
</feature>
<feature type="transmembrane region" description="Helical" evidence="7">
    <location>
        <begin position="646"/>
        <end position="669"/>
    </location>
</feature>
<keyword evidence="6 7" id="KW-0472">Membrane</keyword>
<evidence type="ECO:0000256" key="2">
    <source>
        <dbReference type="ARBA" id="ARBA00010157"/>
    </source>
</evidence>
<dbReference type="PANTHER" id="PTHR33406:SF6">
    <property type="entry name" value="MEMBRANE PROTEIN YDGH-RELATED"/>
    <property type="match status" value="1"/>
</dbReference>
<evidence type="ECO:0000256" key="6">
    <source>
        <dbReference type="ARBA" id="ARBA00023136"/>
    </source>
</evidence>
<accession>A0ABW8C2U5</accession>
<feature type="transmembrane region" description="Helical" evidence="7">
    <location>
        <begin position="514"/>
        <end position="531"/>
    </location>
</feature>
<evidence type="ECO:0000256" key="1">
    <source>
        <dbReference type="ARBA" id="ARBA00004651"/>
    </source>
</evidence>
<feature type="domain" description="SSD" evidence="8">
    <location>
        <begin position="208"/>
        <end position="330"/>
    </location>
</feature>
<comment type="subcellular location">
    <subcellularLocation>
        <location evidence="1">Cell membrane</location>
        <topology evidence="1">Multi-pass membrane protein</topology>
    </subcellularLocation>
</comment>
<proteinExistence type="inferred from homology"/>
<dbReference type="Proteomes" id="UP001614394">
    <property type="component" value="Unassembled WGS sequence"/>
</dbReference>
<feature type="transmembrane region" description="Helical" evidence="7">
    <location>
        <begin position="538"/>
        <end position="559"/>
    </location>
</feature>
<evidence type="ECO:0000256" key="5">
    <source>
        <dbReference type="ARBA" id="ARBA00022989"/>
    </source>
</evidence>
<evidence type="ECO:0000259" key="8">
    <source>
        <dbReference type="PROSITE" id="PS50156"/>
    </source>
</evidence>
<feature type="transmembrane region" description="Helical" evidence="7">
    <location>
        <begin position="571"/>
        <end position="591"/>
    </location>
</feature>
<dbReference type="Pfam" id="PF03176">
    <property type="entry name" value="MMPL"/>
    <property type="match status" value="2"/>
</dbReference>
<feature type="transmembrane region" description="Helical" evidence="7">
    <location>
        <begin position="368"/>
        <end position="388"/>
    </location>
</feature>
<feature type="transmembrane region" description="Helical" evidence="7">
    <location>
        <begin position="276"/>
        <end position="297"/>
    </location>
</feature>
<evidence type="ECO:0000256" key="3">
    <source>
        <dbReference type="ARBA" id="ARBA00022475"/>
    </source>
</evidence>
<dbReference type="PROSITE" id="PS50156">
    <property type="entry name" value="SSD"/>
    <property type="match status" value="1"/>
</dbReference>
<dbReference type="InterPro" id="IPR050545">
    <property type="entry name" value="Mycobact_MmpL"/>
</dbReference>
<feature type="transmembrane region" description="Helical" evidence="7">
    <location>
        <begin position="618"/>
        <end position="640"/>
    </location>
</feature>
<keyword evidence="10" id="KW-1185">Reference proteome</keyword>
<dbReference type="Gene3D" id="1.20.1640.10">
    <property type="entry name" value="Multidrug efflux transporter AcrB transmembrane domain"/>
    <property type="match status" value="2"/>
</dbReference>
<evidence type="ECO:0000256" key="7">
    <source>
        <dbReference type="SAM" id="Phobius"/>
    </source>
</evidence>
<feature type="transmembrane region" description="Helical" evidence="7">
    <location>
        <begin position="200"/>
        <end position="221"/>
    </location>
</feature>
<dbReference type="InterPro" id="IPR000731">
    <property type="entry name" value="SSD"/>
</dbReference>
<protein>
    <submittedName>
        <fullName evidence="9">MMPL family transporter</fullName>
    </submittedName>
</protein>
<gene>
    <name evidence="9" type="ORF">ACIGXA_07790</name>
</gene>
<dbReference type="RefSeq" id="WP_399645576.1">
    <property type="nucleotide sequence ID" value="NZ_JBITYG010000002.1"/>
</dbReference>
<evidence type="ECO:0000313" key="10">
    <source>
        <dbReference type="Proteomes" id="UP001614394"/>
    </source>
</evidence>
<dbReference type="InterPro" id="IPR004869">
    <property type="entry name" value="MMPL_dom"/>
</dbReference>
<evidence type="ECO:0000313" key="9">
    <source>
        <dbReference type="EMBL" id="MFI9100413.1"/>
    </source>
</evidence>
<reference evidence="9 10" key="1">
    <citation type="submission" date="2024-10" db="EMBL/GenBank/DDBJ databases">
        <title>The Natural Products Discovery Center: Release of the First 8490 Sequenced Strains for Exploring Actinobacteria Biosynthetic Diversity.</title>
        <authorList>
            <person name="Kalkreuter E."/>
            <person name="Kautsar S.A."/>
            <person name="Yang D."/>
            <person name="Bader C.D."/>
            <person name="Teijaro C.N."/>
            <person name="Fluegel L."/>
            <person name="Davis C.M."/>
            <person name="Simpson J.R."/>
            <person name="Lauterbach L."/>
            <person name="Steele A.D."/>
            <person name="Gui C."/>
            <person name="Meng S."/>
            <person name="Li G."/>
            <person name="Viehrig K."/>
            <person name="Ye F."/>
            <person name="Su P."/>
            <person name="Kiefer A.F."/>
            <person name="Nichols A."/>
            <person name="Cepeda A.J."/>
            <person name="Yan W."/>
            <person name="Fan B."/>
            <person name="Jiang Y."/>
            <person name="Adhikari A."/>
            <person name="Zheng C.-J."/>
            <person name="Schuster L."/>
            <person name="Cowan T.M."/>
            <person name="Smanski M.J."/>
            <person name="Chevrette M.G."/>
            <person name="De Carvalho L.P.S."/>
            <person name="Shen B."/>
        </authorList>
    </citation>
    <scope>NUCLEOTIDE SEQUENCE [LARGE SCALE GENOMIC DNA]</scope>
    <source>
        <strain evidence="9 10">NPDC053399</strain>
    </source>
</reference>
<keyword evidence="5 7" id="KW-1133">Transmembrane helix</keyword>
<name>A0ABW8C2U5_9ACTN</name>
<organism evidence="9 10">
    <name type="scientific">Streptomyces fildesensis</name>
    <dbReference type="NCBI Taxonomy" id="375757"/>
    <lineage>
        <taxon>Bacteria</taxon>
        <taxon>Bacillati</taxon>
        <taxon>Actinomycetota</taxon>
        <taxon>Actinomycetes</taxon>
        <taxon>Kitasatosporales</taxon>
        <taxon>Streptomycetaceae</taxon>
        <taxon>Streptomyces</taxon>
    </lineage>
</organism>
<feature type="transmembrane region" description="Helical" evidence="7">
    <location>
        <begin position="175"/>
        <end position="193"/>
    </location>
</feature>
<feature type="transmembrane region" description="Helical" evidence="7">
    <location>
        <begin position="309"/>
        <end position="331"/>
    </location>
</feature>
<comment type="similarity">
    <text evidence="2">Belongs to the resistance-nodulation-cell division (RND) (TC 2.A.6) family. MmpL subfamily.</text>
</comment>
<dbReference type="EMBL" id="JBITYG010000002">
    <property type="protein sequence ID" value="MFI9100413.1"/>
    <property type="molecule type" value="Genomic_DNA"/>
</dbReference>
<evidence type="ECO:0000256" key="4">
    <source>
        <dbReference type="ARBA" id="ARBA00022692"/>
    </source>
</evidence>
<comment type="caution">
    <text evidence="9">The sequence shown here is derived from an EMBL/GenBank/DDBJ whole genome shotgun (WGS) entry which is preliminary data.</text>
</comment>